<evidence type="ECO:0000313" key="2">
    <source>
        <dbReference type="Proteomes" id="UP001281761"/>
    </source>
</evidence>
<gene>
    <name evidence="1" type="ORF">BLNAU_3922</name>
</gene>
<dbReference type="InterPro" id="IPR011050">
    <property type="entry name" value="Pectin_lyase_fold/virulence"/>
</dbReference>
<organism evidence="1 2">
    <name type="scientific">Blattamonas nauphoetae</name>
    <dbReference type="NCBI Taxonomy" id="2049346"/>
    <lineage>
        <taxon>Eukaryota</taxon>
        <taxon>Metamonada</taxon>
        <taxon>Preaxostyla</taxon>
        <taxon>Oxymonadida</taxon>
        <taxon>Blattamonas</taxon>
    </lineage>
</organism>
<comment type="caution">
    <text evidence="1">The sequence shown here is derived from an EMBL/GenBank/DDBJ whole genome shotgun (WGS) entry which is preliminary data.</text>
</comment>
<dbReference type="EMBL" id="JARBJD010000018">
    <property type="protein sequence ID" value="KAK2961154.1"/>
    <property type="molecule type" value="Genomic_DNA"/>
</dbReference>
<protein>
    <submittedName>
        <fullName evidence="1">Uncharacterized protein</fullName>
    </submittedName>
</protein>
<sequence>MKTELHISAEQNALEIETENGIDSSSADEDWQLSIFRIRNSTVSLTSLCLNSEGRSSLIASVSSSFVTVSESDIRSNGMNSPRVCSCTNHLYGTACVDMNANVMGSLLSLNSSFSSCLTETPTHLSQHFQTTQQLSQSASFKLCTFKDCTSSNGGAIFLQQSGSLLVEECSFKTCRTTGPSNHAGAIFFNTSTGDTFIANSSSFVGCSATTGGSLLLNATSSTLINCVFINSTSLGWGGSVFLSSWDAVSTSSSITNCLFEKSRTTATDPSSFSGGALYFVRASTIHLIFVNFRGNKATQNPGNDIMFALTTPLMTSETIVECSSTSASPRLIVYEEASGTDDHLPNPTTTVTHDSCDAIAIDSNTAKFTLKMSKTITGTVLVLIDNSGGTRSPTGDQAPNIGRVLSFSFDNSDSSSCRVSLGERALVQTPLYDYSVITTSFVGSVILSANFAMDPNEKNALITISGYGIPSGIIHVTLSDNTVLDFEFRPNQTTSAVLTVPLTENSPKLRFGETYKIVSARSQTLPTHRITLPFLIEFIVPNPPRLTTLKEPEYDSALKTVHIGLEGVDLEGTHTVTLSVNGTETVTIDVVFSSSKGQLGGILFDTETPSNVNMSYNTRYEIVGIKTNEVIVLCLGNLSFKTIAEPTRLLTMTVKRNDEVKKTVTMEMTGRVLDPKSAYHVGLSISGTLKHTVSMTFNSSSGLWEGSALLYPSKSAELEYGQTYEVSSFQKGGNTTELLFEANSIEMIPESQRLVKVKAINADGLNSTTLTLSTLALTNGAEYTLELKGTPLDHFAANALLDSLAGSGRLSKTDSNQIESMKNEDTGRAVIIESAVTVSTGSAPSSIVTFCNSSSNNVDGVVKRRGGVELTADLAIAEWDGWDRVGTTRLVDPSMHARLCDLFQLCWLRALVDWNPNELDCARGVELLLHSMFPFVFLIIVVDCSSRLASKVKQCSSFGGIFPS</sequence>
<evidence type="ECO:0000313" key="1">
    <source>
        <dbReference type="EMBL" id="KAK2961154.1"/>
    </source>
</evidence>
<dbReference type="SUPFAM" id="SSF51126">
    <property type="entry name" value="Pectin lyase-like"/>
    <property type="match status" value="1"/>
</dbReference>
<reference evidence="1 2" key="1">
    <citation type="journal article" date="2022" name="bioRxiv">
        <title>Genomics of Preaxostyla Flagellates Illuminates Evolutionary Transitions and the Path Towards Mitochondrial Loss.</title>
        <authorList>
            <person name="Novak L.V.F."/>
            <person name="Treitli S.C."/>
            <person name="Pyrih J."/>
            <person name="Halakuc P."/>
            <person name="Pipaliya S.V."/>
            <person name="Vacek V."/>
            <person name="Brzon O."/>
            <person name="Soukal P."/>
            <person name="Eme L."/>
            <person name="Dacks J.B."/>
            <person name="Karnkowska A."/>
            <person name="Elias M."/>
            <person name="Hampl V."/>
        </authorList>
    </citation>
    <scope>NUCLEOTIDE SEQUENCE [LARGE SCALE GENOMIC DNA]</scope>
    <source>
        <strain evidence="1">NAU3</strain>
        <tissue evidence="1">Gut</tissue>
    </source>
</reference>
<proteinExistence type="predicted"/>
<keyword evidence="2" id="KW-1185">Reference proteome</keyword>
<dbReference type="Proteomes" id="UP001281761">
    <property type="component" value="Unassembled WGS sequence"/>
</dbReference>
<accession>A0ABQ9YBP7</accession>
<name>A0ABQ9YBP7_9EUKA</name>